<reference evidence="1" key="2">
    <citation type="submission" date="2015-06" db="UniProtKB">
        <authorList>
            <consortium name="EnsemblPlants"/>
        </authorList>
    </citation>
    <scope>IDENTIFICATION</scope>
    <source>
        <strain evidence="1">DM1-3 516 R44</strain>
    </source>
</reference>
<evidence type="ECO:0000313" key="1">
    <source>
        <dbReference type="EnsemblPlants" id="PGSC0003DMT400086318"/>
    </source>
</evidence>
<dbReference type="PaxDb" id="4113-PGSC0003DMT400086318"/>
<dbReference type="EnsemblPlants" id="PGSC0003DMT400086318">
    <property type="protein sequence ID" value="PGSC0003DMT400086318"/>
    <property type="gene ID" value="PGSC0003DMG400035889"/>
</dbReference>
<reference evidence="2" key="1">
    <citation type="journal article" date="2011" name="Nature">
        <title>Genome sequence and analysis of the tuber crop potato.</title>
        <authorList>
            <consortium name="The Potato Genome Sequencing Consortium"/>
        </authorList>
    </citation>
    <scope>NUCLEOTIDE SEQUENCE [LARGE SCALE GENOMIC DNA]</scope>
    <source>
        <strain evidence="2">cv. DM1-3 516 R44</strain>
    </source>
</reference>
<evidence type="ECO:0000313" key="2">
    <source>
        <dbReference type="Proteomes" id="UP000011115"/>
    </source>
</evidence>
<name>M1DBH1_SOLTU</name>
<dbReference type="Proteomes" id="UP000011115">
    <property type="component" value="Unassembled WGS sequence"/>
</dbReference>
<dbReference type="InParanoid" id="M1DBH1"/>
<organism evidence="1 2">
    <name type="scientific">Solanum tuberosum</name>
    <name type="common">Potato</name>
    <dbReference type="NCBI Taxonomy" id="4113"/>
    <lineage>
        <taxon>Eukaryota</taxon>
        <taxon>Viridiplantae</taxon>
        <taxon>Streptophyta</taxon>
        <taxon>Embryophyta</taxon>
        <taxon>Tracheophyta</taxon>
        <taxon>Spermatophyta</taxon>
        <taxon>Magnoliopsida</taxon>
        <taxon>eudicotyledons</taxon>
        <taxon>Gunneridae</taxon>
        <taxon>Pentapetalae</taxon>
        <taxon>asterids</taxon>
        <taxon>lamiids</taxon>
        <taxon>Solanales</taxon>
        <taxon>Solanaceae</taxon>
        <taxon>Solanoideae</taxon>
        <taxon>Solaneae</taxon>
        <taxon>Solanum</taxon>
    </lineage>
</organism>
<keyword evidence="2" id="KW-1185">Reference proteome</keyword>
<dbReference type="AlphaFoldDB" id="M1DBH1"/>
<accession>M1DBH1</accession>
<dbReference type="HOGENOM" id="CLU_1655235_0_0_1"/>
<sequence>MTGKSFNKVIGYVKKLEGVKQVGHAKALAKRPKIMDSQILAIRTVRRSKLSVVNQIGDAPFAPFHCRFALALYPQSSVTLGGQDQGRRSVLRSADCPFPSPSRFFPWLACWNFRHAKEPIGGSPSGLGDHQDCLSSNSSVFSLLFAGNVLALLLSLFCCK</sequence>
<proteinExistence type="predicted"/>
<dbReference type="Gramene" id="PGSC0003DMT400086318">
    <property type="protein sequence ID" value="PGSC0003DMT400086318"/>
    <property type="gene ID" value="PGSC0003DMG400035889"/>
</dbReference>
<protein>
    <submittedName>
        <fullName evidence="1">Uncharacterized protein</fullName>
    </submittedName>
</protein>